<keyword evidence="1" id="KW-0479">Metal-binding</keyword>
<dbReference type="AlphaFoldDB" id="A0AAV6VDM5"/>
<dbReference type="InterPro" id="IPR049899">
    <property type="entry name" value="Znf_C2HC_C3H"/>
</dbReference>
<dbReference type="InterPro" id="IPR026319">
    <property type="entry name" value="ZC2HC1A/B-like"/>
</dbReference>
<gene>
    <name evidence="8" type="ORF">JTE90_003616</name>
</gene>
<evidence type="ECO:0000256" key="4">
    <source>
        <dbReference type="ARBA" id="ARBA00022833"/>
    </source>
</evidence>
<evidence type="ECO:0000256" key="6">
    <source>
        <dbReference type="SAM" id="MobiDB-lite"/>
    </source>
</evidence>
<accession>A0AAV6VDM5</accession>
<evidence type="ECO:0000259" key="7">
    <source>
        <dbReference type="PROSITE" id="PS52027"/>
    </source>
</evidence>
<dbReference type="Gene3D" id="3.30.160.60">
    <property type="entry name" value="Classic Zinc Finger"/>
    <property type="match status" value="2"/>
</dbReference>
<evidence type="ECO:0000313" key="9">
    <source>
        <dbReference type="Proteomes" id="UP000827092"/>
    </source>
</evidence>
<feature type="compositionally biased region" description="Basic and acidic residues" evidence="6">
    <location>
        <begin position="336"/>
        <end position="350"/>
    </location>
</feature>
<feature type="region of interest" description="Disordered" evidence="6">
    <location>
        <begin position="257"/>
        <end position="292"/>
    </location>
</feature>
<dbReference type="PANTHER" id="PTHR13555">
    <property type="entry name" value="C2H2 ZINC FINGER CGI-62-RELATED"/>
    <property type="match status" value="1"/>
</dbReference>
<feature type="region of interest" description="Disordered" evidence="6">
    <location>
        <begin position="144"/>
        <end position="192"/>
    </location>
</feature>
<sequence>MSSKKTVECRNCGESVYSENVADHECYFFENGNKLIRNSVPPTVEKETVIKTELKITKIVNESVNTASEEGKGISTIQNSIKQIMDMNKRRFPGNKFSRSTKGYYENKDTDLTEQSTISNGITELEISDQNLNQKKDILSEIQSEHSETGIQESGMYYETPNQYNEKGLKDDDQYPPLSTQSVSSDYEASKPQISKTLPLNAQLKDEPKQAWNANLKGKVSGKVKGPEPTKRYRHYPVSCEFCNKKFQPSALAKHIREEHPDENLEPSMRGSYPGLNHEKPQKGGKKKEPKAGVPKQLKICYICGRMYGSQSLKIHEPKCLEKWRIENERLPEHKQMPEPIKPETHKGTDPGRSLPQTKGYNHNLPDLNPEAEAAYQCHLRNLVPCDFCGRTFNPDRVMVHEKACVERPEKKKGKIASE</sequence>
<proteinExistence type="predicted"/>
<feature type="region of interest" description="Disordered" evidence="6">
    <location>
        <begin position="336"/>
        <end position="355"/>
    </location>
</feature>
<feature type="compositionally biased region" description="Polar residues" evidence="6">
    <location>
        <begin position="177"/>
        <end position="192"/>
    </location>
</feature>
<reference evidence="8 9" key="1">
    <citation type="journal article" date="2022" name="Nat. Ecol. Evol.">
        <title>A masculinizing supergene underlies an exaggerated male reproductive morph in a spider.</title>
        <authorList>
            <person name="Hendrickx F."/>
            <person name="De Corte Z."/>
            <person name="Sonet G."/>
            <person name="Van Belleghem S.M."/>
            <person name="Kostlbacher S."/>
            <person name="Vangestel C."/>
        </authorList>
    </citation>
    <scope>NUCLEOTIDE SEQUENCE [LARGE SCALE GENOMIC DNA]</scope>
    <source>
        <strain evidence="8">W744_W776</strain>
    </source>
</reference>
<organism evidence="8 9">
    <name type="scientific">Oedothorax gibbosus</name>
    <dbReference type="NCBI Taxonomy" id="931172"/>
    <lineage>
        <taxon>Eukaryota</taxon>
        <taxon>Metazoa</taxon>
        <taxon>Ecdysozoa</taxon>
        <taxon>Arthropoda</taxon>
        <taxon>Chelicerata</taxon>
        <taxon>Arachnida</taxon>
        <taxon>Araneae</taxon>
        <taxon>Araneomorphae</taxon>
        <taxon>Entelegynae</taxon>
        <taxon>Araneoidea</taxon>
        <taxon>Linyphiidae</taxon>
        <taxon>Erigoninae</taxon>
        <taxon>Oedothorax</taxon>
    </lineage>
</organism>
<dbReference type="Pfam" id="PF13913">
    <property type="entry name" value="zf-C2HC_2"/>
    <property type="match status" value="3"/>
</dbReference>
<keyword evidence="4" id="KW-0862">Zinc</keyword>
<dbReference type="PANTHER" id="PTHR13555:SF67">
    <property type="entry name" value="ZINC FINGER PROTEIN 474"/>
    <property type="match status" value="1"/>
</dbReference>
<keyword evidence="9" id="KW-1185">Reference proteome</keyword>
<protein>
    <recommendedName>
        <fullName evidence="7">C2HC/C3H-type domain-containing protein</fullName>
    </recommendedName>
</protein>
<name>A0AAV6VDM5_9ARAC</name>
<dbReference type="EMBL" id="JAFNEN010000111">
    <property type="protein sequence ID" value="KAG8194015.1"/>
    <property type="molecule type" value="Genomic_DNA"/>
</dbReference>
<feature type="domain" description="C2HC/C3H-type" evidence="7">
    <location>
        <begin position="297"/>
        <end position="326"/>
    </location>
</feature>
<evidence type="ECO:0000313" key="8">
    <source>
        <dbReference type="EMBL" id="KAG8194015.1"/>
    </source>
</evidence>
<comment type="caution">
    <text evidence="8">The sequence shown here is derived from an EMBL/GenBank/DDBJ whole genome shotgun (WGS) entry which is preliminary data.</text>
</comment>
<evidence type="ECO:0000256" key="5">
    <source>
        <dbReference type="PROSITE-ProRule" id="PRU01371"/>
    </source>
</evidence>
<evidence type="ECO:0000256" key="3">
    <source>
        <dbReference type="ARBA" id="ARBA00022771"/>
    </source>
</evidence>
<dbReference type="Proteomes" id="UP000827092">
    <property type="component" value="Unassembled WGS sequence"/>
</dbReference>
<evidence type="ECO:0000256" key="1">
    <source>
        <dbReference type="ARBA" id="ARBA00022723"/>
    </source>
</evidence>
<feature type="domain" description="C2HC/C3H-type" evidence="7">
    <location>
        <begin position="382"/>
        <end position="411"/>
    </location>
</feature>
<keyword evidence="3 5" id="KW-0863">Zinc-finger</keyword>
<dbReference type="GO" id="GO:0008270">
    <property type="term" value="F:zinc ion binding"/>
    <property type="evidence" value="ECO:0007669"/>
    <property type="project" value="UniProtKB-KW"/>
</dbReference>
<keyword evidence="2" id="KW-0677">Repeat</keyword>
<dbReference type="PROSITE" id="PS52027">
    <property type="entry name" value="ZF_C2HC_C3H"/>
    <property type="match status" value="2"/>
</dbReference>
<evidence type="ECO:0000256" key="2">
    <source>
        <dbReference type="ARBA" id="ARBA00022737"/>
    </source>
</evidence>